<dbReference type="InterPro" id="IPR029063">
    <property type="entry name" value="SAM-dependent_MTases_sf"/>
</dbReference>
<name>A0AAQ3LYL6_9PEZI</name>
<dbReference type="SUPFAM" id="SSF53335">
    <property type="entry name" value="S-adenosyl-L-methionine-dependent methyltransferases"/>
    <property type="match status" value="1"/>
</dbReference>
<keyword evidence="2" id="KW-1185">Reference proteome</keyword>
<dbReference type="AlphaFoldDB" id="A0AAQ3LYL6"/>
<dbReference type="Proteomes" id="UP001303373">
    <property type="component" value="Chromosome 2"/>
</dbReference>
<dbReference type="EMBL" id="CP138581">
    <property type="protein sequence ID" value="WPG98406.1"/>
    <property type="molecule type" value="Genomic_DNA"/>
</dbReference>
<evidence type="ECO:0000313" key="1">
    <source>
        <dbReference type="EMBL" id="WPG98406.1"/>
    </source>
</evidence>
<reference evidence="1 2" key="1">
    <citation type="submission" date="2023-11" db="EMBL/GenBank/DDBJ databases">
        <title>An acidophilic fungus is an integral part of prey digestion in a carnivorous sundew plant.</title>
        <authorList>
            <person name="Tsai I.J."/>
        </authorList>
    </citation>
    <scope>NUCLEOTIDE SEQUENCE [LARGE SCALE GENOMIC DNA]</scope>
    <source>
        <strain evidence="1">169a</strain>
    </source>
</reference>
<protein>
    <submittedName>
        <fullName evidence="1">Uncharacterized protein</fullName>
    </submittedName>
</protein>
<proteinExistence type="predicted"/>
<evidence type="ECO:0000313" key="2">
    <source>
        <dbReference type="Proteomes" id="UP001303373"/>
    </source>
</evidence>
<accession>A0AAQ3LYL6</accession>
<organism evidence="1 2">
    <name type="scientific">Acrodontium crateriforme</name>
    <dbReference type="NCBI Taxonomy" id="150365"/>
    <lineage>
        <taxon>Eukaryota</taxon>
        <taxon>Fungi</taxon>
        <taxon>Dikarya</taxon>
        <taxon>Ascomycota</taxon>
        <taxon>Pezizomycotina</taxon>
        <taxon>Dothideomycetes</taxon>
        <taxon>Dothideomycetidae</taxon>
        <taxon>Mycosphaerellales</taxon>
        <taxon>Teratosphaeriaceae</taxon>
        <taxon>Acrodontium</taxon>
    </lineage>
</organism>
<sequence>MADLLSQLTDNPVRFPDLCLSLSRPLIHLLAAQLPHAPAKILSIGSGSGLLENALLHVTKHTCDLYGVEVSSAVNRHLPEDRLLQVAGTGLLHPDAIFAELLMFVYPRQPSLLASYLSAFSHGMLEKVIWLGPRIDWPDAEPLLSAVFNHVEILDGPYLPEYELLVIAKELKTVARPSSN</sequence>
<gene>
    <name evidence="1" type="ORF">R9X50_00119600</name>
</gene>